<evidence type="ECO:0000256" key="1">
    <source>
        <dbReference type="SAM" id="Phobius"/>
    </source>
</evidence>
<dbReference type="AlphaFoldDB" id="A0ABD3L8G7"/>
<gene>
    <name evidence="2" type="ORF">ACJRO7_016615</name>
</gene>
<evidence type="ECO:0000313" key="2">
    <source>
        <dbReference type="EMBL" id="KAL3747827.1"/>
    </source>
</evidence>
<feature type="transmembrane region" description="Helical" evidence="1">
    <location>
        <begin position="60"/>
        <end position="78"/>
    </location>
</feature>
<proteinExistence type="predicted"/>
<name>A0ABD3L8G7_EUCGL</name>
<organism evidence="2 3">
    <name type="scientific">Eucalyptus globulus</name>
    <name type="common">Tasmanian blue gum</name>
    <dbReference type="NCBI Taxonomy" id="34317"/>
    <lineage>
        <taxon>Eukaryota</taxon>
        <taxon>Viridiplantae</taxon>
        <taxon>Streptophyta</taxon>
        <taxon>Embryophyta</taxon>
        <taxon>Tracheophyta</taxon>
        <taxon>Spermatophyta</taxon>
        <taxon>Magnoliopsida</taxon>
        <taxon>eudicotyledons</taxon>
        <taxon>Gunneridae</taxon>
        <taxon>Pentapetalae</taxon>
        <taxon>rosids</taxon>
        <taxon>malvids</taxon>
        <taxon>Myrtales</taxon>
        <taxon>Myrtaceae</taxon>
        <taxon>Myrtoideae</taxon>
        <taxon>Eucalypteae</taxon>
        <taxon>Eucalyptus</taxon>
    </lineage>
</organism>
<accession>A0ABD3L8G7</accession>
<comment type="caution">
    <text evidence="2">The sequence shown here is derived from an EMBL/GenBank/DDBJ whole genome shotgun (WGS) entry which is preliminary data.</text>
</comment>
<protein>
    <submittedName>
        <fullName evidence="2">Uncharacterized protein</fullName>
    </submittedName>
</protein>
<dbReference type="Proteomes" id="UP001634007">
    <property type="component" value="Unassembled WGS sequence"/>
</dbReference>
<sequence length="115" mass="12349">MSENGERRGGSLKRVIRSGQNRLRQSGTTGHPSTRVLPAALASLFVGISLALMLVRSVTFVIGLVLMPWVVPLVSFFLRGGHGIRFVGVGCAPVASPWHDVADKVVSLSIMLKKK</sequence>
<dbReference type="EMBL" id="JBJKBG010000003">
    <property type="protein sequence ID" value="KAL3747827.1"/>
    <property type="molecule type" value="Genomic_DNA"/>
</dbReference>
<reference evidence="2 3" key="1">
    <citation type="submission" date="2024-11" db="EMBL/GenBank/DDBJ databases">
        <title>Chromosome-level genome assembly of Eucalyptus globulus Labill. provides insights into its genome evolution.</title>
        <authorList>
            <person name="Li X."/>
        </authorList>
    </citation>
    <scope>NUCLEOTIDE SEQUENCE [LARGE SCALE GENOMIC DNA]</scope>
    <source>
        <strain evidence="2">CL2024</strain>
        <tissue evidence="2">Fresh tender leaves</tissue>
    </source>
</reference>
<keyword evidence="3" id="KW-1185">Reference proteome</keyword>
<evidence type="ECO:0000313" key="3">
    <source>
        <dbReference type="Proteomes" id="UP001634007"/>
    </source>
</evidence>
<feature type="transmembrane region" description="Helical" evidence="1">
    <location>
        <begin position="36"/>
        <end position="54"/>
    </location>
</feature>
<dbReference type="PANTHER" id="PTHR34781">
    <property type="entry name" value="TRANSMEMBRANE PROTEIN"/>
    <property type="match status" value="1"/>
</dbReference>
<keyword evidence="1" id="KW-0812">Transmembrane</keyword>
<keyword evidence="1" id="KW-0472">Membrane</keyword>
<keyword evidence="1" id="KW-1133">Transmembrane helix</keyword>
<dbReference type="PANTHER" id="PTHR34781:SF10">
    <property type="entry name" value="PROTEIN, PUTATIVE-RELATED"/>
    <property type="match status" value="1"/>
</dbReference>